<evidence type="ECO:0000259" key="3">
    <source>
        <dbReference type="Pfam" id="PF14771"/>
    </source>
</evidence>
<comment type="subcellular location">
    <subcellularLocation>
        <location evidence="1">Cytoplasm</location>
        <location evidence="1">Cytoskeleton</location>
        <location evidence="1">Cilium axoneme</location>
    </subcellularLocation>
</comment>
<dbReference type="GO" id="GO:0005930">
    <property type="term" value="C:axoneme"/>
    <property type="evidence" value="ECO:0007669"/>
    <property type="project" value="UniProtKB-SubCell"/>
</dbReference>
<feature type="compositionally biased region" description="Polar residues" evidence="2">
    <location>
        <begin position="72"/>
        <end position="85"/>
    </location>
</feature>
<evidence type="ECO:0000256" key="2">
    <source>
        <dbReference type="SAM" id="MobiDB-lite"/>
    </source>
</evidence>
<comment type="caution">
    <text evidence="4">The sequence shown here is derived from an EMBL/GenBank/DDBJ whole genome shotgun (WGS) entry which is preliminary data.</text>
</comment>
<dbReference type="SMART" id="SM00368">
    <property type="entry name" value="LRR_RI"/>
    <property type="match status" value="6"/>
</dbReference>
<name>A0AAE0C579_9CHLO</name>
<dbReference type="Pfam" id="PF14771">
    <property type="entry name" value="DUF4476"/>
    <property type="match status" value="1"/>
</dbReference>
<feature type="region of interest" description="Disordered" evidence="2">
    <location>
        <begin position="171"/>
        <end position="196"/>
    </location>
</feature>
<dbReference type="InterPro" id="IPR032675">
    <property type="entry name" value="LRR_dom_sf"/>
</dbReference>
<dbReference type="Gene3D" id="3.80.10.10">
    <property type="entry name" value="Ribonuclease Inhibitor"/>
    <property type="match status" value="3"/>
</dbReference>
<dbReference type="PANTHER" id="PTHR24114">
    <property type="entry name" value="LEUCINE RICH REPEAT FAMILY PROTEIN"/>
    <property type="match status" value="1"/>
</dbReference>
<reference evidence="4 5" key="1">
    <citation type="journal article" date="2015" name="Genome Biol. Evol.">
        <title>Comparative Genomics of a Bacterivorous Green Alga Reveals Evolutionary Causalities and Consequences of Phago-Mixotrophic Mode of Nutrition.</title>
        <authorList>
            <person name="Burns J.A."/>
            <person name="Paasch A."/>
            <person name="Narechania A."/>
            <person name="Kim E."/>
        </authorList>
    </citation>
    <scope>NUCLEOTIDE SEQUENCE [LARGE SCALE GENOMIC DNA]</scope>
    <source>
        <strain evidence="4 5">PLY_AMNH</strain>
    </source>
</reference>
<accession>A0AAE0C579</accession>
<sequence>MTAFAGYSNEGDNPLKMMKMLKKFIMELGRVGATEEVSFVETASRKYTEWRTLAESQAEPLSRPTDNKGHTAHTTMENVSQSPVTGESVAEAPADAAVVDTSPVKRCRKLVPLTTPRKISSIHTCIGPPSDAIRAVERRFFNMYTPSPPGTPLTGLKPSAELLTSLKRASHDFNSDDDSDASDASDDTELEFPQEDSNYSLRIATDLFPASCPPRLSRETAAAPLLPPLARGAPLAAVPCKAEAGRESSSVSGSWVRTMPLAPALTTRVPPLKINLLSPLEASSRENVLPERLSQTERLGMGSRARAELRHKGLPAKIEFWRLCHDSNDESFHKRIPLTARDWRQTEAASLWKRGERGESRTSHANLEHPTKWQALGLDSEMAMDERHLYIQKCNSLKINPLPVFTLKGPMDSTQLEMGNLGAGDKQIRAVLDSLLENTHMKHFNLARNRIGEESMRALTALIAKRTDMQSLDLSHSIAYMSLGRLLGRTVLPQLQSSKQLTKLCLSGVHLGDGGCSHLCEALLKAKSPLQHLNVSRNGLTGRSGLMLADIISSSSKLDTLDLSWNGIRGHGQGAEALALAIGHSQSLREVNLAWNNFGEGAGAEFLAYALEVNSSITTLDLSRNFICDQPCLIIATSLNKNNTITSLQLNQNPLGYVGGSYLMQVVYLMRIERKSGELKVGLTGCSFTDHTNEKSRFDPDNPNKHYRLDLSKPYDRTIVRRLQELASKEKGENWRGENINGVFFDYDEDSMDTHKWPNKGILEVTYMASPILPAPDQIASEDMLQSLIQRLKDEDEDKKRVNMLLATINGLSVTCAQLCLLMRELDYSQNREAVLLGCWKRLVDTENIEEAFCQQFSNLDWMSASDALGPLRGFCISLMAGSYVLNLAEPKEHMIARKLQEASNAGALRRKSNKLHDISQAGNHQQWRNVLLDNAPFKYHRAWEIPASGTLTLDFVEALRPPEGAEPMTDAELEDLIELLRKEQGVSKKFKKRLSFIQVVGKTKGPTQTQSLRTAVMQLVKTGRTVSEWIKWLRLQACRCFMSVEQMWRIADQVCEVATKLPGFDEGRVFATRVSVIQMLHPRIIGIGDLMRHFRDHLTLEQQKEIIKRIGILNIINPFDPDGRYELDMAKADDWVAANIFIQLAAKEPGENMLNERYNGYRIEMPAFWVTAAPKKGIYATTYYTPENHGALPALRAEMASNCLLGSSERDCRLARQTMEALNWLSPLIKFAGATQLELYGPEFLSGDADDDTDADPNIVKF</sequence>
<dbReference type="InterPro" id="IPR052394">
    <property type="entry name" value="LRR-containing"/>
</dbReference>
<feature type="compositionally biased region" description="Acidic residues" evidence="2">
    <location>
        <begin position="175"/>
        <end position="194"/>
    </location>
</feature>
<gene>
    <name evidence="4" type="ORF">CYMTET_41870</name>
</gene>
<feature type="region of interest" description="Disordered" evidence="2">
    <location>
        <begin position="54"/>
        <end position="96"/>
    </location>
</feature>
<organism evidence="4 5">
    <name type="scientific">Cymbomonas tetramitiformis</name>
    <dbReference type="NCBI Taxonomy" id="36881"/>
    <lineage>
        <taxon>Eukaryota</taxon>
        <taxon>Viridiplantae</taxon>
        <taxon>Chlorophyta</taxon>
        <taxon>Pyramimonadophyceae</taxon>
        <taxon>Pyramimonadales</taxon>
        <taxon>Pyramimonadaceae</taxon>
        <taxon>Cymbomonas</taxon>
    </lineage>
</organism>
<feature type="domain" description="DUF4476" evidence="3">
    <location>
        <begin position="782"/>
        <end position="858"/>
    </location>
</feature>
<evidence type="ECO:0000313" key="5">
    <source>
        <dbReference type="Proteomes" id="UP001190700"/>
    </source>
</evidence>
<evidence type="ECO:0000256" key="1">
    <source>
        <dbReference type="ARBA" id="ARBA00004430"/>
    </source>
</evidence>
<dbReference type="SUPFAM" id="SSF52047">
    <property type="entry name" value="RNI-like"/>
    <property type="match status" value="1"/>
</dbReference>
<dbReference type="InterPro" id="IPR028011">
    <property type="entry name" value="DUF4476"/>
</dbReference>
<evidence type="ECO:0000313" key="4">
    <source>
        <dbReference type="EMBL" id="KAK3248671.1"/>
    </source>
</evidence>
<protein>
    <recommendedName>
        <fullName evidence="3">DUF4476 domain-containing protein</fullName>
    </recommendedName>
</protein>
<dbReference type="AlphaFoldDB" id="A0AAE0C579"/>
<keyword evidence="5" id="KW-1185">Reference proteome</keyword>
<dbReference type="EMBL" id="LGRX02027894">
    <property type="protein sequence ID" value="KAK3248671.1"/>
    <property type="molecule type" value="Genomic_DNA"/>
</dbReference>
<dbReference type="InterPro" id="IPR001611">
    <property type="entry name" value="Leu-rich_rpt"/>
</dbReference>
<dbReference type="Proteomes" id="UP001190700">
    <property type="component" value="Unassembled WGS sequence"/>
</dbReference>
<dbReference type="Pfam" id="PF13516">
    <property type="entry name" value="LRR_6"/>
    <property type="match status" value="3"/>
</dbReference>
<proteinExistence type="predicted"/>
<dbReference type="PANTHER" id="PTHR24114:SF2">
    <property type="entry name" value="F-BOX DOMAIN-CONTAINING PROTEIN-RELATED"/>
    <property type="match status" value="1"/>
</dbReference>